<dbReference type="Proteomes" id="UP000541558">
    <property type="component" value="Unassembled WGS sequence"/>
</dbReference>
<accession>A0A8H5C5I4</accession>
<sequence length="90" mass="9692">MSLLPANSGSISRPSYQVDTLSGADGVKKRLLYPPTTITIIGTYTSMGSRLSAEVDARSNIEHSRDMGLPRFLFQVNDMNPGTSSSSRAL</sequence>
<evidence type="ECO:0000313" key="2">
    <source>
        <dbReference type="Proteomes" id="UP000541558"/>
    </source>
</evidence>
<protein>
    <submittedName>
        <fullName evidence="1">Uncharacterized protein</fullName>
    </submittedName>
</protein>
<dbReference type="AlphaFoldDB" id="A0A8H5C5I4"/>
<name>A0A8H5C5I4_9AGAR</name>
<keyword evidence="2" id="KW-1185">Reference proteome</keyword>
<organism evidence="1 2">
    <name type="scientific">Ephemerocybe angulata</name>
    <dbReference type="NCBI Taxonomy" id="980116"/>
    <lineage>
        <taxon>Eukaryota</taxon>
        <taxon>Fungi</taxon>
        <taxon>Dikarya</taxon>
        <taxon>Basidiomycota</taxon>
        <taxon>Agaricomycotina</taxon>
        <taxon>Agaricomycetes</taxon>
        <taxon>Agaricomycetidae</taxon>
        <taxon>Agaricales</taxon>
        <taxon>Agaricineae</taxon>
        <taxon>Psathyrellaceae</taxon>
        <taxon>Ephemerocybe</taxon>
    </lineage>
</organism>
<comment type="caution">
    <text evidence="1">The sequence shown here is derived from an EMBL/GenBank/DDBJ whole genome shotgun (WGS) entry which is preliminary data.</text>
</comment>
<gene>
    <name evidence="1" type="ORF">D9611_012222</name>
</gene>
<dbReference type="EMBL" id="JAACJK010000061">
    <property type="protein sequence ID" value="KAF5335510.1"/>
    <property type="molecule type" value="Genomic_DNA"/>
</dbReference>
<proteinExistence type="predicted"/>
<reference evidence="1 2" key="1">
    <citation type="journal article" date="2020" name="ISME J.">
        <title>Uncovering the hidden diversity of litter-decomposition mechanisms in mushroom-forming fungi.</title>
        <authorList>
            <person name="Floudas D."/>
            <person name="Bentzer J."/>
            <person name="Ahren D."/>
            <person name="Johansson T."/>
            <person name="Persson P."/>
            <person name="Tunlid A."/>
        </authorList>
    </citation>
    <scope>NUCLEOTIDE SEQUENCE [LARGE SCALE GENOMIC DNA]</scope>
    <source>
        <strain evidence="1 2">CBS 175.51</strain>
    </source>
</reference>
<evidence type="ECO:0000313" key="1">
    <source>
        <dbReference type="EMBL" id="KAF5335510.1"/>
    </source>
</evidence>